<name>A0A9P1BPW9_9DINO</name>
<dbReference type="PROSITE" id="PS00018">
    <property type="entry name" value="EF_HAND_1"/>
    <property type="match status" value="1"/>
</dbReference>
<dbReference type="OrthoDB" id="434708at2759"/>
<feature type="transmembrane region" description="Helical" evidence="7">
    <location>
        <begin position="301"/>
        <end position="324"/>
    </location>
</feature>
<dbReference type="PANTHER" id="PTHR46726:SF1">
    <property type="entry name" value="TWO-PORE CALCIUM CHANNEL 3"/>
    <property type="match status" value="1"/>
</dbReference>
<dbReference type="EMBL" id="CAMXCT010000313">
    <property type="protein sequence ID" value="CAI3976995.1"/>
    <property type="molecule type" value="Genomic_DNA"/>
</dbReference>
<feature type="region of interest" description="Disordered" evidence="6">
    <location>
        <begin position="42"/>
        <end position="63"/>
    </location>
</feature>
<keyword evidence="4 7" id="KW-1133">Transmembrane helix</keyword>
<feature type="transmembrane region" description="Helical" evidence="7">
    <location>
        <begin position="198"/>
        <end position="219"/>
    </location>
</feature>
<dbReference type="Proteomes" id="UP001152797">
    <property type="component" value="Unassembled WGS sequence"/>
</dbReference>
<feature type="domain" description="EF-hand" evidence="8">
    <location>
        <begin position="426"/>
        <end position="461"/>
    </location>
</feature>
<evidence type="ECO:0000259" key="8">
    <source>
        <dbReference type="PROSITE" id="PS50222"/>
    </source>
</evidence>
<dbReference type="InterPro" id="IPR027359">
    <property type="entry name" value="Volt_channel_dom_sf"/>
</dbReference>
<dbReference type="InterPro" id="IPR005821">
    <property type="entry name" value="Ion_trans_dom"/>
</dbReference>
<comment type="caution">
    <text evidence="9">The sequence shown here is derived from an EMBL/GenBank/DDBJ whole genome shotgun (WGS) entry which is preliminary data.</text>
</comment>
<accession>A0A9P1BPW9</accession>
<dbReference type="EMBL" id="CAMXCT030000313">
    <property type="protein sequence ID" value="CAL4764307.1"/>
    <property type="molecule type" value="Genomic_DNA"/>
</dbReference>
<dbReference type="InterPro" id="IPR002048">
    <property type="entry name" value="EF_hand_dom"/>
</dbReference>
<dbReference type="Gene3D" id="1.10.287.70">
    <property type="match status" value="1"/>
</dbReference>
<gene>
    <name evidence="9" type="ORF">C1SCF055_LOCUS5174</name>
</gene>
<evidence type="ECO:0000256" key="4">
    <source>
        <dbReference type="ARBA" id="ARBA00022989"/>
    </source>
</evidence>
<keyword evidence="2 7" id="KW-0812">Transmembrane</keyword>
<evidence type="ECO:0000256" key="2">
    <source>
        <dbReference type="ARBA" id="ARBA00022692"/>
    </source>
</evidence>
<dbReference type="Pfam" id="PF00520">
    <property type="entry name" value="Ion_trans"/>
    <property type="match status" value="1"/>
</dbReference>
<evidence type="ECO:0000313" key="10">
    <source>
        <dbReference type="EMBL" id="CAL1130370.1"/>
    </source>
</evidence>
<feature type="compositionally biased region" description="Basic and acidic residues" evidence="6">
    <location>
        <begin position="88"/>
        <end position="103"/>
    </location>
</feature>
<proteinExistence type="predicted"/>
<keyword evidence="5 7" id="KW-0472">Membrane</keyword>
<dbReference type="PANTHER" id="PTHR46726">
    <property type="entry name" value="TWO PORE CHANNEL 3"/>
    <property type="match status" value="1"/>
</dbReference>
<evidence type="ECO:0000256" key="3">
    <source>
        <dbReference type="ARBA" id="ARBA00022837"/>
    </source>
</evidence>
<evidence type="ECO:0000256" key="5">
    <source>
        <dbReference type="ARBA" id="ARBA00023136"/>
    </source>
</evidence>
<dbReference type="InterPro" id="IPR018247">
    <property type="entry name" value="EF_Hand_1_Ca_BS"/>
</dbReference>
<keyword evidence="12" id="KW-1185">Reference proteome</keyword>
<dbReference type="Gene3D" id="1.10.238.10">
    <property type="entry name" value="EF-hand"/>
    <property type="match status" value="1"/>
</dbReference>
<dbReference type="GO" id="GO:0005216">
    <property type="term" value="F:monoatomic ion channel activity"/>
    <property type="evidence" value="ECO:0007669"/>
    <property type="project" value="InterPro"/>
</dbReference>
<dbReference type="GO" id="GO:0005509">
    <property type="term" value="F:calcium ion binding"/>
    <property type="evidence" value="ECO:0007669"/>
    <property type="project" value="InterPro"/>
</dbReference>
<dbReference type="PROSITE" id="PS50222">
    <property type="entry name" value="EF_HAND_2"/>
    <property type="match status" value="1"/>
</dbReference>
<protein>
    <submittedName>
        <fullName evidence="11">Kinesin-like protein KIF21A</fullName>
    </submittedName>
</protein>
<evidence type="ECO:0000256" key="6">
    <source>
        <dbReference type="SAM" id="MobiDB-lite"/>
    </source>
</evidence>
<feature type="region of interest" description="Disordered" evidence="6">
    <location>
        <begin position="77"/>
        <end position="118"/>
    </location>
</feature>
<sequence length="586" mass="66699">METEQPSIAGPARFAELLGELQELHVTEVSKLSAEVADLREQLKGPRMSPPVAPPAAWEMEDSQEMRQFSVTKLVSNVSPAPSGLSPDEGRSQDDVRKPKTDTLKIPTGAKLNRKGSNSSSVSFVPTIEEELSEELGHQESHLRERMKSIFLSTNFEFVIAMLLIVNLLLMAAQLQYHGFVNGHAIGYPRYATNPETAWPYAADIFFGADVLFAFLFTVEMFWRLLKIRAAFFKHCLNWVDFLVVCSSWLELFAQALPISPTFLRLLRLGKLLRALRVVRMSQVLESLQLLLKCIYASLRILFWSLVLLMIIQCSAGMTISYMLSDFMVTDDGNAEARFQVFRYYGTFSKTLLTMCEVLFANWAPACRVLIDNVSEWWALGFIVYRCFVGFAVLNVVSAVFIQTTMKVAHEDEEVIAFEKTKAQEIYRRRVNNMFREADTSGDGFIDFQEFKRMLEHPQLQVWLHQLEIQTDDLLGLFCMLDDGDGEISLEEFETGIMKIKGIARSFDLNKLQRQVRKMNAKLDFMLVQNNLSDLQQSQLKMDRASRKVVSNVSPAPSGELMSNTSTGEKYSKMWMKLRGASRDSF</sequence>
<dbReference type="EMBL" id="CAMXCT020000313">
    <property type="protein sequence ID" value="CAL1130370.1"/>
    <property type="molecule type" value="Genomic_DNA"/>
</dbReference>
<feature type="transmembrane region" description="Helical" evidence="7">
    <location>
        <begin position="377"/>
        <end position="402"/>
    </location>
</feature>
<dbReference type="GO" id="GO:0016020">
    <property type="term" value="C:membrane"/>
    <property type="evidence" value="ECO:0007669"/>
    <property type="project" value="UniProtKB-SubCell"/>
</dbReference>
<dbReference type="Pfam" id="PF00036">
    <property type="entry name" value="EF-hand_1"/>
    <property type="match status" value="1"/>
</dbReference>
<dbReference type="CDD" id="cd00051">
    <property type="entry name" value="EFh"/>
    <property type="match status" value="1"/>
</dbReference>
<keyword evidence="3" id="KW-0106">Calcium</keyword>
<evidence type="ECO:0000313" key="9">
    <source>
        <dbReference type="EMBL" id="CAI3976995.1"/>
    </source>
</evidence>
<evidence type="ECO:0000313" key="12">
    <source>
        <dbReference type="Proteomes" id="UP001152797"/>
    </source>
</evidence>
<dbReference type="SUPFAM" id="SSF81324">
    <property type="entry name" value="Voltage-gated potassium channels"/>
    <property type="match status" value="1"/>
</dbReference>
<dbReference type="AlphaFoldDB" id="A0A9P1BPW9"/>
<dbReference type="Gene3D" id="1.20.120.350">
    <property type="entry name" value="Voltage-gated potassium channels. Chain C"/>
    <property type="match status" value="1"/>
</dbReference>
<reference evidence="10" key="2">
    <citation type="submission" date="2024-04" db="EMBL/GenBank/DDBJ databases">
        <authorList>
            <person name="Chen Y."/>
            <person name="Shah S."/>
            <person name="Dougan E. K."/>
            <person name="Thang M."/>
            <person name="Chan C."/>
        </authorList>
    </citation>
    <scope>NUCLEOTIDE SEQUENCE [LARGE SCALE GENOMIC DNA]</scope>
</reference>
<evidence type="ECO:0000313" key="11">
    <source>
        <dbReference type="EMBL" id="CAL4764307.1"/>
    </source>
</evidence>
<dbReference type="SMART" id="SM00054">
    <property type="entry name" value="EFh"/>
    <property type="match status" value="2"/>
</dbReference>
<feature type="transmembrane region" description="Helical" evidence="7">
    <location>
        <begin position="156"/>
        <end position="178"/>
    </location>
</feature>
<dbReference type="SUPFAM" id="SSF47473">
    <property type="entry name" value="EF-hand"/>
    <property type="match status" value="1"/>
</dbReference>
<dbReference type="Pfam" id="PF13202">
    <property type="entry name" value="EF-hand_5"/>
    <property type="match status" value="1"/>
</dbReference>
<reference evidence="9" key="1">
    <citation type="submission" date="2022-10" db="EMBL/GenBank/DDBJ databases">
        <authorList>
            <person name="Chen Y."/>
            <person name="Dougan E. K."/>
            <person name="Chan C."/>
            <person name="Rhodes N."/>
            <person name="Thang M."/>
        </authorList>
    </citation>
    <scope>NUCLEOTIDE SEQUENCE</scope>
</reference>
<organism evidence="9">
    <name type="scientific">Cladocopium goreaui</name>
    <dbReference type="NCBI Taxonomy" id="2562237"/>
    <lineage>
        <taxon>Eukaryota</taxon>
        <taxon>Sar</taxon>
        <taxon>Alveolata</taxon>
        <taxon>Dinophyceae</taxon>
        <taxon>Suessiales</taxon>
        <taxon>Symbiodiniaceae</taxon>
        <taxon>Cladocopium</taxon>
    </lineage>
</organism>
<evidence type="ECO:0000256" key="7">
    <source>
        <dbReference type="SAM" id="Phobius"/>
    </source>
</evidence>
<dbReference type="InterPro" id="IPR011992">
    <property type="entry name" value="EF-hand-dom_pair"/>
</dbReference>
<evidence type="ECO:0000256" key="1">
    <source>
        <dbReference type="ARBA" id="ARBA00004141"/>
    </source>
</evidence>
<comment type="subcellular location">
    <subcellularLocation>
        <location evidence="1">Membrane</location>
        <topology evidence="1">Multi-pass membrane protein</topology>
    </subcellularLocation>
</comment>